<protein>
    <submittedName>
        <fullName evidence="1">Uncharacterized protein</fullName>
    </submittedName>
</protein>
<dbReference type="Proteomes" id="UP001497680">
    <property type="component" value="Unassembled WGS sequence"/>
</dbReference>
<sequence length="153" mass="17354">MSTDAATSEKKESGTYEGGCHCGYIKFAMTLSPPLPEYKVLNCNCSACSHLGYLLVYPKATDVVWHNNGRERCSNYVFNSKKKDQMFCPKCGSSLGIDFHDFFKDHVYGFSVRTLYGINLDELNYKKLDGVKLVQPAEDLSGHIWDEEKQEMK</sequence>
<organism evidence="1 2">
    <name type="scientific">Hypoxylon rubiginosum</name>
    <dbReference type="NCBI Taxonomy" id="110542"/>
    <lineage>
        <taxon>Eukaryota</taxon>
        <taxon>Fungi</taxon>
        <taxon>Dikarya</taxon>
        <taxon>Ascomycota</taxon>
        <taxon>Pezizomycotina</taxon>
        <taxon>Sordariomycetes</taxon>
        <taxon>Xylariomycetidae</taxon>
        <taxon>Xylariales</taxon>
        <taxon>Hypoxylaceae</taxon>
        <taxon>Hypoxylon</taxon>
    </lineage>
</organism>
<reference evidence="1 2" key="1">
    <citation type="journal article" date="2022" name="New Phytol.">
        <title>Ecological generalism drives hyperdiversity of secondary metabolite gene clusters in xylarialean endophytes.</title>
        <authorList>
            <person name="Franco M.E.E."/>
            <person name="Wisecaver J.H."/>
            <person name="Arnold A.E."/>
            <person name="Ju Y.M."/>
            <person name="Slot J.C."/>
            <person name="Ahrendt S."/>
            <person name="Moore L.P."/>
            <person name="Eastman K.E."/>
            <person name="Scott K."/>
            <person name="Konkel Z."/>
            <person name="Mondo S.J."/>
            <person name="Kuo A."/>
            <person name="Hayes R.D."/>
            <person name="Haridas S."/>
            <person name="Andreopoulos B."/>
            <person name="Riley R."/>
            <person name="LaButti K."/>
            <person name="Pangilinan J."/>
            <person name="Lipzen A."/>
            <person name="Amirebrahimi M."/>
            <person name="Yan J."/>
            <person name="Adam C."/>
            <person name="Keymanesh K."/>
            <person name="Ng V."/>
            <person name="Louie K."/>
            <person name="Northen T."/>
            <person name="Drula E."/>
            <person name="Henrissat B."/>
            <person name="Hsieh H.M."/>
            <person name="Youens-Clark K."/>
            <person name="Lutzoni F."/>
            <person name="Miadlikowska J."/>
            <person name="Eastwood D.C."/>
            <person name="Hamelin R.C."/>
            <person name="Grigoriev I.V."/>
            <person name="U'Ren J.M."/>
        </authorList>
    </citation>
    <scope>NUCLEOTIDE SEQUENCE [LARGE SCALE GENOMIC DNA]</scope>
    <source>
        <strain evidence="1 2">ER1909</strain>
    </source>
</reference>
<comment type="caution">
    <text evidence="1">The sequence shown here is derived from an EMBL/GenBank/DDBJ whole genome shotgun (WGS) entry which is preliminary data.</text>
</comment>
<accession>A0ACC0DJD6</accession>
<proteinExistence type="predicted"/>
<evidence type="ECO:0000313" key="2">
    <source>
        <dbReference type="Proteomes" id="UP001497680"/>
    </source>
</evidence>
<name>A0ACC0DJD6_9PEZI</name>
<evidence type="ECO:0000313" key="1">
    <source>
        <dbReference type="EMBL" id="KAI6092880.1"/>
    </source>
</evidence>
<keyword evidence="2" id="KW-1185">Reference proteome</keyword>
<dbReference type="EMBL" id="MU394282">
    <property type="protein sequence ID" value="KAI6092880.1"/>
    <property type="molecule type" value="Genomic_DNA"/>
</dbReference>
<gene>
    <name evidence="1" type="ORF">F4821DRAFT_112545</name>
</gene>